<feature type="transmembrane region" description="Helical" evidence="1">
    <location>
        <begin position="12"/>
        <end position="38"/>
    </location>
</feature>
<evidence type="ECO:0000313" key="3">
    <source>
        <dbReference type="Proteomes" id="UP000000531"/>
    </source>
</evidence>
<dbReference type="AlphaFoldDB" id="Q5HPY4"/>
<name>Q5HPY4_STAEQ</name>
<keyword evidence="1" id="KW-0472">Membrane</keyword>
<evidence type="ECO:0000256" key="1">
    <source>
        <dbReference type="SAM" id="Phobius"/>
    </source>
</evidence>
<dbReference type="Proteomes" id="UP000000531">
    <property type="component" value="Chromosome"/>
</dbReference>
<accession>Q5HPY4</accession>
<sequence length="44" mass="4957">MILNLIDSSIKIGGVVMLIHYGVPLLIFALVLLIGWLMTKMFIR</sequence>
<gene>
    <name evidence="2" type="ordered locus">SERP0773</name>
</gene>
<evidence type="ECO:0000313" key="2">
    <source>
        <dbReference type="EMBL" id="AAW54184.1"/>
    </source>
</evidence>
<keyword evidence="3" id="KW-1185">Reference proteome</keyword>
<dbReference type="HOGENOM" id="CLU_3296832_0_0_9"/>
<proteinExistence type="predicted"/>
<protein>
    <submittedName>
        <fullName evidence="2">Uncharacterized protein</fullName>
    </submittedName>
</protein>
<reference evidence="2 3" key="1">
    <citation type="journal article" date="2005" name="J. Bacteriol.">
        <title>Insights on evolution of virulence and resistance from the complete genome analysis of an early methicillin-resistant Staphylococcus aureus strain and a biofilm-producing methicillin-resistant Staphylococcus epidermidis strain.</title>
        <authorList>
            <person name="Gill S.R."/>
            <person name="Fouts D.E."/>
            <person name="Archer G.L."/>
            <person name="Mongodin E.F."/>
            <person name="Deboy R.T."/>
            <person name="Ravel J."/>
            <person name="Paulsen I.T."/>
            <person name="Kolonay J.F."/>
            <person name="Brinkac L."/>
            <person name="Beanan M."/>
            <person name="Dodson R.J."/>
            <person name="Daugherty S.C."/>
            <person name="Madupu R."/>
            <person name="Angiuoli S.V."/>
            <person name="Durkin A.S."/>
            <person name="Haft D.H."/>
            <person name="Vamathevan J."/>
            <person name="Khouri H."/>
            <person name="Utterback T."/>
            <person name="Lee C."/>
            <person name="Dimitrov G."/>
            <person name="Jiang L."/>
            <person name="Qin H."/>
            <person name="Weidman J."/>
            <person name="Tran K."/>
            <person name="Kang K."/>
            <person name="Hance I.R."/>
            <person name="Nelson K.E."/>
            <person name="Fraser C.M."/>
        </authorList>
    </citation>
    <scope>NUCLEOTIDE SEQUENCE [LARGE SCALE GENOMIC DNA]</scope>
    <source>
        <strain evidence="3">ATCC 35984 / RP62A</strain>
    </source>
</reference>
<keyword evidence="1" id="KW-0812">Transmembrane</keyword>
<organism evidence="2 3">
    <name type="scientific">Staphylococcus epidermidis (strain ATCC 35984 / DSM 28319 / BCRC 17069 / CCUG 31568 / BM 3577 / RP62A)</name>
    <dbReference type="NCBI Taxonomy" id="176279"/>
    <lineage>
        <taxon>Bacteria</taxon>
        <taxon>Bacillati</taxon>
        <taxon>Bacillota</taxon>
        <taxon>Bacilli</taxon>
        <taxon>Bacillales</taxon>
        <taxon>Staphylococcaceae</taxon>
        <taxon>Staphylococcus</taxon>
    </lineage>
</organism>
<keyword evidence="1" id="KW-1133">Transmembrane helix</keyword>
<dbReference type="KEGG" id="ser:SERP0773"/>
<dbReference type="EMBL" id="CP000029">
    <property type="protein sequence ID" value="AAW54184.1"/>
    <property type="molecule type" value="Genomic_DNA"/>
</dbReference>